<dbReference type="GO" id="GO:0000428">
    <property type="term" value="C:DNA-directed RNA polymerase complex"/>
    <property type="evidence" value="ECO:0007669"/>
    <property type="project" value="UniProtKB-KW"/>
</dbReference>
<dbReference type="InterPro" id="IPR036161">
    <property type="entry name" value="RPB6/omega-like_sf"/>
</dbReference>
<accession>A0A559THY9</accession>
<dbReference type="EMBL" id="VISO01000002">
    <property type="protein sequence ID" value="TVZ74211.1"/>
    <property type="molecule type" value="Genomic_DNA"/>
</dbReference>
<gene>
    <name evidence="4" type="ORF">BCL32_2566</name>
</gene>
<feature type="region of interest" description="Disordered" evidence="3">
    <location>
        <begin position="72"/>
        <end position="107"/>
    </location>
</feature>
<keyword evidence="2" id="KW-0804">Transcription</keyword>
<comment type="caution">
    <text evidence="4">The sequence shown here is derived from an EMBL/GenBank/DDBJ whole genome shotgun (WGS) entry which is preliminary data.</text>
</comment>
<dbReference type="Proteomes" id="UP000319824">
    <property type="component" value="Unassembled WGS sequence"/>
</dbReference>
<proteinExistence type="predicted"/>
<dbReference type="GO" id="GO:0003677">
    <property type="term" value="F:DNA binding"/>
    <property type="evidence" value="ECO:0007669"/>
    <property type="project" value="InterPro"/>
</dbReference>
<dbReference type="GO" id="GO:0003899">
    <property type="term" value="F:DNA-directed RNA polymerase activity"/>
    <property type="evidence" value="ECO:0007669"/>
    <property type="project" value="InterPro"/>
</dbReference>
<evidence type="ECO:0000256" key="3">
    <source>
        <dbReference type="SAM" id="MobiDB-lite"/>
    </source>
</evidence>
<sequence>MDPHVVFDCQKILPNKFVLAVAAAACCRALNRGAKPRVDLPGINESELALQEIASGVLAGAELALFVSGPAATAPLPDSNSTMTGLRGDGGSNAAAAPVSCSQEAAY</sequence>
<dbReference type="Gene3D" id="3.90.940.10">
    <property type="match status" value="1"/>
</dbReference>
<organism evidence="4 5">
    <name type="scientific">Rhizobium mongolense USDA 1844</name>
    <dbReference type="NCBI Taxonomy" id="1079460"/>
    <lineage>
        <taxon>Bacteria</taxon>
        <taxon>Pseudomonadati</taxon>
        <taxon>Pseudomonadota</taxon>
        <taxon>Alphaproteobacteria</taxon>
        <taxon>Hyphomicrobiales</taxon>
        <taxon>Rhizobiaceae</taxon>
        <taxon>Rhizobium/Agrobacterium group</taxon>
        <taxon>Rhizobium</taxon>
    </lineage>
</organism>
<evidence type="ECO:0000313" key="4">
    <source>
        <dbReference type="EMBL" id="TVZ74211.1"/>
    </source>
</evidence>
<evidence type="ECO:0000313" key="5">
    <source>
        <dbReference type="Proteomes" id="UP000319824"/>
    </source>
</evidence>
<dbReference type="GO" id="GO:0006351">
    <property type="term" value="P:DNA-templated transcription"/>
    <property type="evidence" value="ECO:0007669"/>
    <property type="project" value="InterPro"/>
</dbReference>
<dbReference type="AlphaFoldDB" id="A0A559THY9"/>
<dbReference type="RefSeq" id="WP_022713751.1">
    <property type="nucleotide sequence ID" value="NZ_ATTQ01000003.1"/>
</dbReference>
<evidence type="ECO:0000256" key="1">
    <source>
        <dbReference type="ARBA" id="ARBA00022478"/>
    </source>
</evidence>
<evidence type="ECO:0000256" key="2">
    <source>
        <dbReference type="ARBA" id="ARBA00023163"/>
    </source>
</evidence>
<dbReference type="SUPFAM" id="SSF63562">
    <property type="entry name" value="RPB6/omega subunit-like"/>
    <property type="match status" value="1"/>
</dbReference>
<keyword evidence="1 4" id="KW-0240">DNA-directed RNA polymerase</keyword>
<name>A0A559THY9_9HYPH</name>
<protein>
    <submittedName>
        <fullName evidence="4">DNA-directed RNA polymerase subunit omega</fullName>
    </submittedName>
</protein>
<reference evidence="4 5" key="1">
    <citation type="submission" date="2019-06" db="EMBL/GenBank/DDBJ databases">
        <title>Pac Bio to generate improved reference genome sequences for organisms with transposon mutant libraries (support for FEBA project).</title>
        <authorList>
            <person name="Blow M."/>
        </authorList>
    </citation>
    <scope>NUCLEOTIDE SEQUENCE [LARGE SCALE GENOMIC DNA]</scope>
    <source>
        <strain evidence="4 5">USDA 1844</strain>
    </source>
</reference>